<evidence type="ECO:0000256" key="1">
    <source>
        <dbReference type="ARBA" id="ARBA00023015"/>
    </source>
</evidence>
<dbReference type="RefSeq" id="WP_195895996.1">
    <property type="nucleotide sequence ID" value="NZ_JADOGI010000037.1"/>
</dbReference>
<dbReference type="PANTHER" id="PTHR30055">
    <property type="entry name" value="HTH-TYPE TRANSCRIPTIONAL REGULATOR RUTR"/>
    <property type="match status" value="1"/>
</dbReference>
<dbReference type="Gene3D" id="1.10.357.10">
    <property type="entry name" value="Tetracycline Repressor, domain 2"/>
    <property type="match status" value="1"/>
</dbReference>
<reference evidence="6" key="1">
    <citation type="submission" date="2020-11" db="EMBL/GenBank/DDBJ databases">
        <title>Whole-genome analyses of Nonomuraea sp. K274.</title>
        <authorList>
            <person name="Veyisoglu A."/>
        </authorList>
    </citation>
    <scope>NUCLEOTIDE SEQUENCE</scope>
    <source>
        <strain evidence="6">K274</strain>
    </source>
</reference>
<dbReference type="PRINTS" id="PR00455">
    <property type="entry name" value="HTHTETR"/>
</dbReference>
<dbReference type="InterPro" id="IPR001647">
    <property type="entry name" value="HTH_TetR"/>
</dbReference>
<keyword evidence="1" id="KW-0805">Transcription regulation</keyword>
<dbReference type="InterPro" id="IPR009057">
    <property type="entry name" value="Homeodomain-like_sf"/>
</dbReference>
<feature type="DNA-binding region" description="H-T-H motif" evidence="4">
    <location>
        <begin position="34"/>
        <end position="53"/>
    </location>
</feature>
<organism evidence="6 7">
    <name type="scientific">Nonomuraea cypriaca</name>
    <dbReference type="NCBI Taxonomy" id="1187855"/>
    <lineage>
        <taxon>Bacteria</taxon>
        <taxon>Bacillati</taxon>
        <taxon>Actinomycetota</taxon>
        <taxon>Actinomycetes</taxon>
        <taxon>Streptosporangiales</taxon>
        <taxon>Streptosporangiaceae</taxon>
        <taxon>Nonomuraea</taxon>
    </lineage>
</organism>
<dbReference type="Pfam" id="PF00440">
    <property type="entry name" value="TetR_N"/>
    <property type="match status" value="1"/>
</dbReference>
<protein>
    <submittedName>
        <fullName evidence="6">TetR/AcrR family transcriptional regulator</fullName>
    </submittedName>
</protein>
<dbReference type="AlphaFoldDB" id="A0A931A9B4"/>
<dbReference type="SUPFAM" id="SSF46689">
    <property type="entry name" value="Homeodomain-like"/>
    <property type="match status" value="1"/>
</dbReference>
<evidence type="ECO:0000313" key="7">
    <source>
        <dbReference type="Proteomes" id="UP000605361"/>
    </source>
</evidence>
<evidence type="ECO:0000256" key="3">
    <source>
        <dbReference type="ARBA" id="ARBA00023163"/>
    </source>
</evidence>
<comment type="caution">
    <text evidence="6">The sequence shown here is derived from an EMBL/GenBank/DDBJ whole genome shotgun (WGS) entry which is preliminary data.</text>
</comment>
<name>A0A931A9B4_9ACTN</name>
<evidence type="ECO:0000256" key="4">
    <source>
        <dbReference type="PROSITE-ProRule" id="PRU00335"/>
    </source>
</evidence>
<dbReference type="GO" id="GO:0003700">
    <property type="term" value="F:DNA-binding transcription factor activity"/>
    <property type="evidence" value="ECO:0007669"/>
    <property type="project" value="TreeGrafter"/>
</dbReference>
<dbReference type="PROSITE" id="PS50977">
    <property type="entry name" value="HTH_TETR_2"/>
    <property type="match status" value="1"/>
</dbReference>
<accession>A0A931A9B4</accession>
<proteinExistence type="predicted"/>
<keyword evidence="3" id="KW-0804">Transcription</keyword>
<sequence length="226" mass="24759">MARTVNEEEHAARRETILREAHRLIRTKGYQQMTIQDVLAGVGMSKGALYHYFDSKPALLEALVERMMARWERALAAATGEGPALERLQRFLAAFDRVKVEDQEFLTSVLPVMYSDDNALVRQKSRAAGTARFVPLVDDIVRGGVAEGVFDTPYPDRAGLVVLTLIQDLTEAAGLMVLEGAGAEEIARTFAAYGDVLERALGAPAGSLRLMDGAILADWLSVLEVR</sequence>
<evidence type="ECO:0000313" key="6">
    <source>
        <dbReference type="EMBL" id="MBF8187029.1"/>
    </source>
</evidence>
<dbReference type="PANTHER" id="PTHR30055:SF234">
    <property type="entry name" value="HTH-TYPE TRANSCRIPTIONAL REGULATOR BETI"/>
    <property type="match status" value="1"/>
</dbReference>
<evidence type="ECO:0000256" key="2">
    <source>
        <dbReference type="ARBA" id="ARBA00023125"/>
    </source>
</evidence>
<feature type="domain" description="HTH tetR-type" evidence="5">
    <location>
        <begin position="11"/>
        <end position="71"/>
    </location>
</feature>
<keyword evidence="2 4" id="KW-0238">DNA-binding</keyword>
<dbReference type="EMBL" id="JADOGI010000037">
    <property type="protein sequence ID" value="MBF8187029.1"/>
    <property type="molecule type" value="Genomic_DNA"/>
</dbReference>
<dbReference type="Proteomes" id="UP000605361">
    <property type="component" value="Unassembled WGS sequence"/>
</dbReference>
<dbReference type="GO" id="GO:0000976">
    <property type="term" value="F:transcription cis-regulatory region binding"/>
    <property type="evidence" value="ECO:0007669"/>
    <property type="project" value="TreeGrafter"/>
</dbReference>
<dbReference type="InterPro" id="IPR050109">
    <property type="entry name" value="HTH-type_TetR-like_transc_reg"/>
</dbReference>
<gene>
    <name evidence="6" type="ORF">ITP53_15045</name>
</gene>
<keyword evidence="7" id="KW-1185">Reference proteome</keyword>
<evidence type="ECO:0000259" key="5">
    <source>
        <dbReference type="PROSITE" id="PS50977"/>
    </source>
</evidence>